<name>A0A272EYU4_9RHOO</name>
<dbReference type="AlphaFoldDB" id="A0A272EYU4"/>
<keyword evidence="1 2" id="KW-0500">Molybdenum</keyword>
<comment type="caution">
    <text evidence="5">The sequence shown here is derived from an EMBL/GenBank/DDBJ whole genome shotgun (WGS) entry which is preliminary data.</text>
</comment>
<evidence type="ECO:0000313" key="5">
    <source>
        <dbReference type="EMBL" id="PAS95206.1"/>
    </source>
</evidence>
<proteinExistence type="predicted"/>
<evidence type="ECO:0000256" key="2">
    <source>
        <dbReference type="PROSITE-ProRule" id="PRU01213"/>
    </source>
</evidence>
<evidence type="ECO:0000313" key="4">
    <source>
        <dbReference type="EMBL" id="KAF7600480.1"/>
    </source>
</evidence>
<dbReference type="OrthoDB" id="9800709at2"/>
<dbReference type="InterPro" id="IPR005116">
    <property type="entry name" value="Transp-assoc_OB_typ1"/>
</dbReference>
<dbReference type="EMBL" id="MDUX01000005">
    <property type="protein sequence ID" value="KAF7600480.1"/>
    <property type="molecule type" value="Genomic_DNA"/>
</dbReference>
<dbReference type="Gene3D" id="2.40.50.100">
    <property type="match status" value="2"/>
</dbReference>
<gene>
    <name evidence="4" type="ORF">BGI27_02345</name>
    <name evidence="5" type="ORF">CGU29_00825</name>
</gene>
<evidence type="ECO:0000313" key="6">
    <source>
        <dbReference type="Proteomes" id="UP000216107"/>
    </source>
</evidence>
<keyword evidence="7" id="KW-1185">Reference proteome</keyword>
<sequence length="142" mass="14064">MKISARNVFEGNISAITAGPVSAEVELTTVGGDRIVGTITQASAASLGLAVGKPAVALVKASSVMVMTDGSDVQLSARNCLAGSVKKYVPGPVSAEVVIGLPGGAEIFASITREAAGDLGIKEGLSATAVIKASSVIIGARR</sequence>
<dbReference type="Proteomes" id="UP000623509">
    <property type="component" value="Unassembled WGS sequence"/>
</dbReference>
<dbReference type="NCBIfam" id="TIGR00638">
    <property type="entry name" value="Mop"/>
    <property type="match status" value="2"/>
</dbReference>
<evidence type="ECO:0000259" key="3">
    <source>
        <dbReference type="PROSITE" id="PS51866"/>
    </source>
</evidence>
<dbReference type="InterPro" id="IPR004606">
    <property type="entry name" value="Mop_domain"/>
</dbReference>
<evidence type="ECO:0000313" key="7">
    <source>
        <dbReference type="Proteomes" id="UP000623509"/>
    </source>
</evidence>
<accession>A0A272EYU4</accession>
<dbReference type="Pfam" id="PF03459">
    <property type="entry name" value="TOBE"/>
    <property type="match status" value="2"/>
</dbReference>
<dbReference type="GO" id="GO:0015689">
    <property type="term" value="P:molybdate ion transport"/>
    <property type="evidence" value="ECO:0007669"/>
    <property type="project" value="InterPro"/>
</dbReference>
<evidence type="ECO:0000256" key="1">
    <source>
        <dbReference type="ARBA" id="ARBA00022505"/>
    </source>
</evidence>
<dbReference type="EMBL" id="NMRN01000002">
    <property type="protein sequence ID" value="PAS95206.1"/>
    <property type="molecule type" value="Genomic_DNA"/>
</dbReference>
<feature type="domain" description="Mop" evidence="3">
    <location>
        <begin position="2"/>
        <end position="68"/>
    </location>
</feature>
<dbReference type="InterPro" id="IPR008995">
    <property type="entry name" value="Mo/tungstate-bd_C_term_dom"/>
</dbReference>
<reference evidence="4 7" key="1">
    <citation type="submission" date="2016-08" db="EMBL/GenBank/DDBJ databases">
        <title>Candidatus Dactylopiibacterium carminicum genome sequence.</title>
        <authorList>
            <person name="Ramirez-Puebla S.T."/>
            <person name="Ormeno-Orrillo E."/>
            <person name="Vera-Ponce De Leon A."/>
            <person name="Luis L."/>
            <person name="Sanchez-Flores A."/>
            <person name="Monica R."/>
            <person name="Martinez-Romero E."/>
        </authorList>
    </citation>
    <scope>NUCLEOTIDE SEQUENCE [LARGE SCALE GENOMIC DNA]</scope>
    <source>
        <strain evidence="4">END1</strain>
    </source>
</reference>
<dbReference type="Proteomes" id="UP000216107">
    <property type="component" value="Unassembled WGS sequence"/>
</dbReference>
<organism evidence="5 6">
    <name type="scientific">Candidatus Dactylopiibacterium carminicum</name>
    <dbReference type="NCBI Taxonomy" id="857335"/>
    <lineage>
        <taxon>Bacteria</taxon>
        <taxon>Pseudomonadati</taxon>
        <taxon>Pseudomonadota</taxon>
        <taxon>Betaproteobacteria</taxon>
        <taxon>Rhodocyclales</taxon>
        <taxon>Rhodocyclaceae</taxon>
        <taxon>Candidatus Dactylopiibacterium</taxon>
    </lineage>
</organism>
<feature type="domain" description="Mop" evidence="3">
    <location>
        <begin position="74"/>
        <end position="140"/>
    </location>
</feature>
<protein>
    <submittedName>
        <fullName evidence="5">Transporter</fullName>
    </submittedName>
</protein>
<dbReference type="PROSITE" id="PS51866">
    <property type="entry name" value="MOP"/>
    <property type="match status" value="2"/>
</dbReference>
<dbReference type="RefSeq" id="WP_095523394.1">
    <property type="nucleotide sequence ID" value="NZ_MDUX01000005.1"/>
</dbReference>
<reference evidence="5 6" key="2">
    <citation type="submission" date="2017-07" db="EMBL/GenBank/DDBJ databases">
        <title>Candidatus Dactylopiibacterium carminicum, a nitrogen-fixing symbiont of the cochineal insect Dactylopius coccus and Dactylopius opuntiae (Hemiptera: Coccoidea: Dactylopiidae).</title>
        <authorList>
            <person name="Vera A."/>
        </authorList>
    </citation>
    <scope>NUCLEOTIDE SEQUENCE [LARGE SCALE GENOMIC DNA]</scope>
    <source>
        <strain evidence="5 6">NFDCM</strain>
    </source>
</reference>
<dbReference type="SUPFAM" id="SSF50331">
    <property type="entry name" value="MOP-like"/>
    <property type="match status" value="2"/>
</dbReference>